<name>A0A8T1W2M1_9STRA</name>
<dbReference type="EMBL" id="JAGDFL010000517">
    <property type="protein sequence ID" value="KAG7386363.1"/>
    <property type="molecule type" value="Genomic_DNA"/>
</dbReference>
<accession>A0A8T1W2M1</accession>
<comment type="caution">
    <text evidence="3">The sequence shown here is derived from an EMBL/GenBank/DDBJ whole genome shotgun (WGS) entry which is preliminary data.</text>
</comment>
<dbReference type="PANTHER" id="PTHR43102:SF2">
    <property type="entry name" value="GAF DOMAIN-CONTAINING PROTEIN"/>
    <property type="match status" value="1"/>
</dbReference>
<organism evidence="3 4">
    <name type="scientific">Phytophthora boehmeriae</name>
    <dbReference type="NCBI Taxonomy" id="109152"/>
    <lineage>
        <taxon>Eukaryota</taxon>
        <taxon>Sar</taxon>
        <taxon>Stramenopiles</taxon>
        <taxon>Oomycota</taxon>
        <taxon>Peronosporomycetes</taxon>
        <taxon>Peronosporales</taxon>
        <taxon>Peronosporaceae</taxon>
        <taxon>Phytophthora</taxon>
    </lineage>
</organism>
<evidence type="ECO:0000256" key="1">
    <source>
        <dbReference type="SAM" id="MobiDB-lite"/>
    </source>
</evidence>
<dbReference type="OrthoDB" id="21225at2759"/>
<dbReference type="Proteomes" id="UP000693981">
    <property type="component" value="Unassembled WGS sequence"/>
</dbReference>
<evidence type="ECO:0000313" key="4">
    <source>
        <dbReference type="Proteomes" id="UP000693981"/>
    </source>
</evidence>
<reference evidence="3" key="1">
    <citation type="submission" date="2021-02" db="EMBL/GenBank/DDBJ databases">
        <authorList>
            <person name="Palmer J.M."/>
        </authorList>
    </citation>
    <scope>NUCLEOTIDE SEQUENCE</scope>
    <source>
        <strain evidence="3">SCRP23</strain>
    </source>
</reference>
<proteinExistence type="predicted"/>
<dbReference type="Pfam" id="PF01590">
    <property type="entry name" value="GAF"/>
    <property type="match status" value="1"/>
</dbReference>
<feature type="region of interest" description="Disordered" evidence="1">
    <location>
        <begin position="491"/>
        <end position="527"/>
    </location>
</feature>
<feature type="domain" description="GAF" evidence="2">
    <location>
        <begin position="626"/>
        <end position="750"/>
    </location>
</feature>
<feature type="compositionally biased region" description="Acidic residues" evidence="1">
    <location>
        <begin position="493"/>
        <end position="516"/>
    </location>
</feature>
<sequence length="781" mass="86281">MSSAPTISTLPSEDDLHDEMARSFMPSTDAEMLERARAGHTSENFAAMAAGPELGGPHGPWKRVETAGRFAVFRREIPRSNNDKRPPRVEVMCAGRLEASLEEIASILHSSSESEHNTVMEGLYAKGFIFGSFEREVPCPEVPGSKQDEQPGDGSGEQLAVRTKSFARTTLFAHNEQWCYSDYFQRKKERDGFTMSKRALHPFEPTPGRIEGRNSRVDQLHGLNASYLVEKFPDQKGLRVVFHAWFEDQEDLTEDSRRSSRSTSTRSGSTSGRSGSTSSRSGSLRRSSSSRSSLGSRRLRNHKDSKAQARRLLTLAHAITRLPEVVSRRRFGVQVPIDENSSFAPNSRCPCCTHSLAPVKLTIAMAASAISKRSMVPLKMDTRRCYLCGYLVCIDCWKQEHMESSTGRVAAIIVCNRCYSNVHACEYSEVFAGTAAERETHRGTARVVADTNDTSTVSLLIDFLSTSLLSATAGSPEHGAVVRVIQTLLRQEEESELDEDEDETDEEESDDDEDNNELQLPSPRCGIMDDTATLTKVADLLGDEQRMPALEACPLANANQRDYQLDLPEDPTTDVPGSPIPSNEVARLEAIKNNGLMLLADRLAPETPAEDIAELERNAPNVQDLELLCHLVVKTLGCGDAFVTLMASKTEHIIAATHPGFLHAAVPRDQTTCQHTIMSPHPFMVAHHEADVRFHKQGPTSGVPIRFYVGFPLHVQGSGGEQVAIGTLCCIDTKPRNEITRTQYATIRRLSSTARHFLLQKGHQLQHEQKLALEGGDGHRN</sequence>
<dbReference type="AlphaFoldDB" id="A0A8T1W2M1"/>
<feature type="region of interest" description="Disordered" evidence="1">
    <location>
        <begin position="253"/>
        <end position="306"/>
    </location>
</feature>
<protein>
    <recommendedName>
        <fullName evidence="2">GAF domain-containing protein</fullName>
    </recommendedName>
</protein>
<evidence type="ECO:0000259" key="2">
    <source>
        <dbReference type="Pfam" id="PF01590"/>
    </source>
</evidence>
<keyword evidence="4" id="KW-1185">Reference proteome</keyword>
<dbReference type="InterPro" id="IPR003018">
    <property type="entry name" value="GAF"/>
</dbReference>
<feature type="region of interest" description="Disordered" evidence="1">
    <location>
        <begin position="139"/>
        <end position="158"/>
    </location>
</feature>
<feature type="compositionally biased region" description="Low complexity" evidence="1">
    <location>
        <begin position="261"/>
        <end position="296"/>
    </location>
</feature>
<evidence type="ECO:0000313" key="3">
    <source>
        <dbReference type="EMBL" id="KAG7386363.1"/>
    </source>
</evidence>
<dbReference type="PANTHER" id="PTHR43102">
    <property type="entry name" value="SLR1143 PROTEIN"/>
    <property type="match status" value="1"/>
</dbReference>
<gene>
    <name evidence="3" type="ORF">PHYBOEH_008709</name>
</gene>